<evidence type="ECO:0000313" key="3">
    <source>
        <dbReference type="Proteomes" id="UP000225706"/>
    </source>
</evidence>
<evidence type="ECO:0000256" key="1">
    <source>
        <dbReference type="SAM" id="SignalP"/>
    </source>
</evidence>
<comment type="caution">
    <text evidence="2">The sequence shown here is derived from an EMBL/GenBank/DDBJ whole genome shotgun (WGS) entry which is preliminary data.</text>
</comment>
<feature type="signal peptide" evidence="1">
    <location>
        <begin position="1"/>
        <end position="22"/>
    </location>
</feature>
<keyword evidence="1" id="KW-0732">Signal</keyword>
<protein>
    <submittedName>
        <fullName evidence="2">Uncharacterized protein</fullName>
    </submittedName>
</protein>
<evidence type="ECO:0000313" key="2">
    <source>
        <dbReference type="EMBL" id="PFX22018.1"/>
    </source>
</evidence>
<dbReference type="EMBL" id="LSMT01000254">
    <property type="protein sequence ID" value="PFX22018.1"/>
    <property type="molecule type" value="Genomic_DNA"/>
</dbReference>
<name>A0A2B4S0C6_STYPI</name>
<organism evidence="2 3">
    <name type="scientific">Stylophora pistillata</name>
    <name type="common">Smooth cauliflower coral</name>
    <dbReference type="NCBI Taxonomy" id="50429"/>
    <lineage>
        <taxon>Eukaryota</taxon>
        <taxon>Metazoa</taxon>
        <taxon>Cnidaria</taxon>
        <taxon>Anthozoa</taxon>
        <taxon>Hexacorallia</taxon>
        <taxon>Scleractinia</taxon>
        <taxon>Astrocoeniina</taxon>
        <taxon>Pocilloporidae</taxon>
        <taxon>Stylophora</taxon>
    </lineage>
</organism>
<gene>
    <name evidence="2" type="ORF">AWC38_SpisGene13468</name>
</gene>
<feature type="chain" id="PRO_5013287432" evidence="1">
    <location>
        <begin position="23"/>
        <end position="79"/>
    </location>
</feature>
<accession>A0A2B4S0C6</accession>
<dbReference type="AlphaFoldDB" id="A0A2B4S0C6"/>
<sequence length="79" mass="9232">MLAKKTLYTVILVHFVLICCAGDQSFEQVVTEEYWNEVEEQDNQRNNEIICWFNNRILKVGEKLSNNCVCRKSGYIVCP</sequence>
<proteinExistence type="predicted"/>
<keyword evidence="3" id="KW-1185">Reference proteome</keyword>
<reference evidence="3" key="1">
    <citation type="journal article" date="2017" name="bioRxiv">
        <title>Comparative analysis of the genomes of Stylophora pistillata and Acropora digitifera provides evidence for extensive differences between species of corals.</title>
        <authorList>
            <person name="Voolstra C.R."/>
            <person name="Li Y."/>
            <person name="Liew Y.J."/>
            <person name="Baumgarten S."/>
            <person name="Zoccola D."/>
            <person name="Flot J.-F."/>
            <person name="Tambutte S."/>
            <person name="Allemand D."/>
            <person name="Aranda M."/>
        </authorList>
    </citation>
    <scope>NUCLEOTIDE SEQUENCE [LARGE SCALE GENOMIC DNA]</scope>
</reference>
<dbReference type="Proteomes" id="UP000225706">
    <property type="component" value="Unassembled WGS sequence"/>
</dbReference>